<dbReference type="Pfam" id="PF13532">
    <property type="entry name" value="2OG-FeII_Oxy_2"/>
    <property type="match status" value="1"/>
</dbReference>
<dbReference type="InterPro" id="IPR037151">
    <property type="entry name" value="AlkB-like_sf"/>
</dbReference>
<dbReference type="GO" id="GO:0051213">
    <property type="term" value="F:dioxygenase activity"/>
    <property type="evidence" value="ECO:0007669"/>
    <property type="project" value="InterPro"/>
</dbReference>
<dbReference type="EMBL" id="MN740698">
    <property type="protein sequence ID" value="QHU08537.1"/>
    <property type="molecule type" value="Genomic_DNA"/>
</dbReference>
<sequence>MVRLGRRGAQRRVRGATRTGEEPPVEDSETSLELIEDCKYWAVYRMSGLPTFDEVYEEVDELVGRGKITIWNRTVDVPRDTLTVSDDIDYRTNLPSGSGFNYSTMPHAEWKDVPLVRGIRDELQSRYSTTFNYAAINVYRDGKDYISWHADKEGLTAKQLVSTAVYSVTFGCTRAFKFRRTRSKEVVRTYELEDSTLLIMKPGCQERYEHHVPKRANATTRINITFRVQ</sequence>
<protein>
    <recommendedName>
        <fullName evidence="2">Fe2OG dioxygenase domain-containing protein</fullName>
    </recommendedName>
</protein>
<dbReference type="GO" id="GO:0006307">
    <property type="term" value="P:DNA alkylation repair"/>
    <property type="evidence" value="ECO:0007669"/>
    <property type="project" value="InterPro"/>
</dbReference>
<feature type="region of interest" description="Disordered" evidence="1">
    <location>
        <begin position="1"/>
        <end position="30"/>
    </location>
</feature>
<name>A0A6C0JVX1_9ZZZZ</name>
<evidence type="ECO:0000259" key="2">
    <source>
        <dbReference type="PROSITE" id="PS51471"/>
    </source>
</evidence>
<feature type="compositionally biased region" description="Basic residues" evidence="1">
    <location>
        <begin position="1"/>
        <end position="15"/>
    </location>
</feature>
<dbReference type="InterPro" id="IPR032854">
    <property type="entry name" value="ALKBH3"/>
</dbReference>
<evidence type="ECO:0000313" key="3">
    <source>
        <dbReference type="EMBL" id="QHU08537.1"/>
    </source>
</evidence>
<feature type="domain" description="Fe2OG dioxygenase" evidence="2">
    <location>
        <begin position="130"/>
        <end position="229"/>
    </location>
</feature>
<dbReference type="InterPro" id="IPR005123">
    <property type="entry name" value="Oxoglu/Fe-dep_dioxygenase_dom"/>
</dbReference>
<dbReference type="SUPFAM" id="SSF51197">
    <property type="entry name" value="Clavaminate synthase-like"/>
    <property type="match status" value="1"/>
</dbReference>
<dbReference type="PROSITE" id="PS51471">
    <property type="entry name" value="FE2OG_OXY"/>
    <property type="match status" value="1"/>
</dbReference>
<proteinExistence type="predicted"/>
<organism evidence="3">
    <name type="scientific">viral metagenome</name>
    <dbReference type="NCBI Taxonomy" id="1070528"/>
    <lineage>
        <taxon>unclassified sequences</taxon>
        <taxon>metagenomes</taxon>
        <taxon>organismal metagenomes</taxon>
    </lineage>
</organism>
<dbReference type="PANTHER" id="PTHR31212:SF4">
    <property type="entry name" value="ALPHA-KETOGLUTARATE-DEPENDENT DIOXYGENASE ALKB HOMOLOG 3"/>
    <property type="match status" value="1"/>
</dbReference>
<evidence type="ECO:0000256" key="1">
    <source>
        <dbReference type="SAM" id="MobiDB-lite"/>
    </source>
</evidence>
<accession>A0A6C0JVX1</accession>
<dbReference type="PANTHER" id="PTHR31212">
    <property type="entry name" value="ALPHA-KETOGLUTARATE-DEPENDENT DIOXYGENASE ALKB HOMOLOG 3"/>
    <property type="match status" value="1"/>
</dbReference>
<dbReference type="InterPro" id="IPR027450">
    <property type="entry name" value="AlkB-like"/>
</dbReference>
<dbReference type="AlphaFoldDB" id="A0A6C0JVX1"/>
<reference evidence="3" key="1">
    <citation type="journal article" date="2020" name="Nature">
        <title>Giant virus diversity and host interactions through global metagenomics.</title>
        <authorList>
            <person name="Schulz F."/>
            <person name="Roux S."/>
            <person name="Paez-Espino D."/>
            <person name="Jungbluth S."/>
            <person name="Walsh D.A."/>
            <person name="Denef V.J."/>
            <person name="McMahon K.D."/>
            <person name="Konstantinidis K.T."/>
            <person name="Eloe-Fadrosh E.A."/>
            <person name="Kyrpides N.C."/>
            <person name="Woyke T."/>
        </authorList>
    </citation>
    <scope>NUCLEOTIDE SEQUENCE</scope>
    <source>
        <strain evidence="3">GVMAG-S-1063924-116</strain>
    </source>
</reference>
<dbReference type="Gene3D" id="2.60.120.590">
    <property type="entry name" value="Alpha-ketoglutarate-dependent dioxygenase AlkB-like"/>
    <property type="match status" value="1"/>
</dbReference>